<evidence type="ECO:0000256" key="1">
    <source>
        <dbReference type="ARBA" id="ARBA00022908"/>
    </source>
</evidence>
<dbReference type="AlphaFoldDB" id="A0A256GI02"/>
<dbReference type="PANTHER" id="PTHR30349">
    <property type="entry name" value="PHAGE INTEGRASE-RELATED"/>
    <property type="match status" value="1"/>
</dbReference>
<keyword evidence="5" id="KW-1185">Reference proteome</keyword>
<keyword evidence="2" id="KW-0233">DNA recombination</keyword>
<dbReference type="InterPro" id="IPR050090">
    <property type="entry name" value="Tyrosine_recombinase_XerCD"/>
</dbReference>
<feature type="non-terminal residue" evidence="4">
    <location>
        <position position="178"/>
    </location>
</feature>
<evidence type="ECO:0000313" key="4">
    <source>
        <dbReference type="EMBL" id="OYR26777.1"/>
    </source>
</evidence>
<dbReference type="InterPro" id="IPR013762">
    <property type="entry name" value="Integrase-like_cat_sf"/>
</dbReference>
<dbReference type="SUPFAM" id="SSF56349">
    <property type="entry name" value="DNA breaking-rejoining enzymes"/>
    <property type="match status" value="1"/>
</dbReference>
<dbReference type="Pfam" id="PF00589">
    <property type="entry name" value="Phage_integrase"/>
    <property type="match status" value="1"/>
</dbReference>
<dbReference type="PROSITE" id="PS51898">
    <property type="entry name" value="TYR_RECOMBINASE"/>
    <property type="match status" value="1"/>
</dbReference>
<protein>
    <submittedName>
        <fullName evidence="4">Phage integrase family protein</fullName>
    </submittedName>
</protein>
<dbReference type="GO" id="GO:0003677">
    <property type="term" value="F:DNA binding"/>
    <property type="evidence" value="ECO:0007669"/>
    <property type="project" value="InterPro"/>
</dbReference>
<proteinExistence type="predicted"/>
<feature type="domain" description="Tyr recombinase" evidence="3">
    <location>
        <begin position="36"/>
        <end position="178"/>
    </location>
</feature>
<evidence type="ECO:0000259" key="3">
    <source>
        <dbReference type="PROSITE" id="PS51898"/>
    </source>
</evidence>
<sequence length="178" mass="19708">MTTALRSFLSYVRYHGDIISDLAAAVPIVANWRLSSIPRAISRDDVTRLLASIDRQTPIGCRDYAMILMLARLGLRSSEVITLDLDDIDWVAGQIRVRGKSGQRNNLPLPADVGEAVADYLRNGRPRSACRRVFLRDKAPIRGFDGPSGFGCVIRRRLRRAGINAPTTGAHQFRHGLA</sequence>
<dbReference type="Gene3D" id="1.10.443.10">
    <property type="entry name" value="Intergrase catalytic core"/>
    <property type="match status" value="1"/>
</dbReference>
<evidence type="ECO:0000256" key="2">
    <source>
        <dbReference type="ARBA" id="ARBA00023172"/>
    </source>
</evidence>
<dbReference type="InterPro" id="IPR002104">
    <property type="entry name" value="Integrase_catalytic"/>
</dbReference>
<keyword evidence="1" id="KW-0229">DNA integration</keyword>
<dbReference type="EMBL" id="NNRL01000009">
    <property type="protein sequence ID" value="OYR26777.1"/>
    <property type="molecule type" value="Genomic_DNA"/>
</dbReference>
<gene>
    <name evidence="4" type="ORF">CEV33_4568</name>
</gene>
<dbReference type="RefSeq" id="WP_235818310.1">
    <property type="nucleotide sequence ID" value="NZ_NNRL01000009.1"/>
</dbReference>
<evidence type="ECO:0000313" key="5">
    <source>
        <dbReference type="Proteomes" id="UP000216478"/>
    </source>
</evidence>
<organism evidence="4 5">
    <name type="scientific">Brucella grignonensis</name>
    <dbReference type="NCBI Taxonomy" id="94627"/>
    <lineage>
        <taxon>Bacteria</taxon>
        <taxon>Pseudomonadati</taxon>
        <taxon>Pseudomonadota</taxon>
        <taxon>Alphaproteobacteria</taxon>
        <taxon>Hyphomicrobiales</taxon>
        <taxon>Brucellaceae</taxon>
        <taxon>Brucella/Ochrobactrum group</taxon>
        <taxon>Brucella</taxon>
    </lineage>
</organism>
<dbReference type="GO" id="GO:0015074">
    <property type="term" value="P:DNA integration"/>
    <property type="evidence" value="ECO:0007669"/>
    <property type="project" value="UniProtKB-KW"/>
</dbReference>
<accession>A0A256GI02</accession>
<dbReference type="PANTHER" id="PTHR30349:SF90">
    <property type="entry name" value="TYROSINE RECOMBINASE XERD"/>
    <property type="match status" value="1"/>
</dbReference>
<dbReference type="InterPro" id="IPR011010">
    <property type="entry name" value="DNA_brk_join_enz"/>
</dbReference>
<dbReference type="Proteomes" id="UP000216478">
    <property type="component" value="Unassembled WGS sequence"/>
</dbReference>
<comment type="caution">
    <text evidence="4">The sequence shown here is derived from an EMBL/GenBank/DDBJ whole genome shotgun (WGS) entry which is preliminary data.</text>
</comment>
<name>A0A256GI02_9HYPH</name>
<reference evidence="4 5" key="1">
    <citation type="submission" date="2017-07" db="EMBL/GenBank/DDBJ databases">
        <title>Phylogenetic study on the rhizospheric bacterium Ochrobactrum sp. A44.</title>
        <authorList>
            <person name="Krzyzanowska D.M."/>
            <person name="Ossowicki A."/>
            <person name="Rajewska M."/>
            <person name="Maciag T."/>
            <person name="Kaczynski Z."/>
            <person name="Czerwicka M."/>
            <person name="Jafra S."/>
        </authorList>
    </citation>
    <scope>NUCLEOTIDE SEQUENCE [LARGE SCALE GENOMIC DNA]</scope>
    <source>
        <strain evidence="4 5">OgA9a</strain>
    </source>
</reference>
<dbReference type="GO" id="GO:0006310">
    <property type="term" value="P:DNA recombination"/>
    <property type="evidence" value="ECO:0007669"/>
    <property type="project" value="UniProtKB-KW"/>
</dbReference>